<comment type="caution">
    <text evidence="1">The sequence shown here is derived from an EMBL/GenBank/DDBJ whole genome shotgun (WGS) entry which is preliminary data.</text>
</comment>
<dbReference type="Proteomes" id="UP000798662">
    <property type="component" value="Chromosome 1"/>
</dbReference>
<accession>A0ACC3BI97</accession>
<sequence>MPLSPAAAFSSGWTPPPALRTSQWARCVSQRSPHDEAGCAPAGRRRSTPALPLEQRRPPQSQPLQQQQQQRVMQTTMGWRDYLPWPFGPPAFVPPVITPDVPAVVMTDCRRSFTIRERKRKGKTLSSKKVIPAMDGVSLTVHQGEIFGLLGPNACGKTTTLRCLSTLDRPDSGGIQLFGLDARAHPDIARQVIGVVEQSAGVDKVLTGREHLELFAGLNHIPRDRATRNIAYLIRVLHLEEFIDRQTGTYSGGVIRRLDIALGLLNNPGLLILDEPTVGLDLASRTVIWDVLRAVRDAGGTIILTSHYLEEVEYLADRVAIMDRGTILAVGTPSSLKSAVGGTRVTIRLEEFTEAVDARRVAAALVDRGVASSAVVNEGLGNAIEAVVPGVGGDAVNAVVNVVRSTGWPEMFGFSHSRPSLGDVYLQATGSVLGEADRAAKASRNAAQMRKESMR</sequence>
<evidence type="ECO:0000313" key="2">
    <source>
        <dbReference type="Proteomes" id="UP000798662"/>
    </source>
</evidence>
<protein>
    <submittedName>
        <fullName evidence="1">Uncharacterized protein</fullName>
    </submittedName>
</protein>
<name>A0ACC3BI97_PYRYE</name>
<gene>
    <name evidence="1" type="ORF">I4F81_000230</name>
</gene>
<reference evidence="1" key="1">
    <citation type="submission" date="2019-11" db="EMBL/GenBank/DDBJ databases">
        <title>Nori genome reveals adaptations in red seaweeds to the harsh intertidal environment.</title>
        <authorList>
            <person name="Wang D."/>
            <person name="Mao Y."/>
        </authorList>
    </citation>
    <scope>NUCLEOTIDE SEQUENCE</scope>
    <source>
        <tissue evidence="1">Gametophyte</tissue>
    </source>
</reference>
<evidence type="ECO:0000313" key="1">
    <source>
        <dbReference type="EMBL" id="KAK1857614.1"/>
    </source>
</evidence>
<organism evidence="1 2">
    <name type="scientific">Pyropia yezoensis</name>
    <name type="common">Susabi-nori</name>
    <name type="synonym">Porphyra yezoensis</name>
    <dbReference type="NCBI Taxonomy" id="2788"/>
    <lineage>
        <taxon>Eukaryota</taxon>
        <taxon>Rhodophyta</taxon>
        <taxon>Bangiophyceae</taxon>
        <taxon>Bangiales</taxon>
        <taxon>Bangiaceae</taxon>
        <taxon>Pyropia</taxon>
    </lineage>
</organism>
<dbReference type="EMBL" id="CM020618">
    <property type="protein sequence ID" value="KAK1857614.1"/>
    <property type="molecule type" value="Genomic_DNA"/>
</dbReference>
<keyword evidence="2" id="KW-1185">Reference proteome</keyword>
<proteinExistence type="predicted"/>